<dbReference type="PANTHER" id="PTHR33284">
    <property type="entry name" value="RIBOSOMAL PROTEIN L25/GLN-TRNA SYNTHETASE, ANTI-CODON-BINDING DOMAIN-CONTAINING PROTEIN"/>
    <property type="match status" value="1"/>
</dbReference>
<gene>
    <name evidence="2" type="ORF">GH714_013845</name>
</gene>
<dbReference type="GO" id="GO:0006412">
    <property type="term" value="P:translation"/>
    <property type="evidence" value="ECO:0007669"/>
    <property type="project" value="InterPro"/>
</dbReference>
<dbReference type="GO" id="GO:0022625">
    <property type="term" value="C:cytosolic large ribosomal subunit"/>
    <property type="evidence" value="ECO:0007669"/>
    <property type="project" value="TreeGrafter"/>
</dbReference>
<dbReference type="Proteomes" id="UP000467840">
    <property type="component" value="Chromosome 12"/>
</dbReference>
<evidence type="ECO:0000259" key="1">
    <source>
        <dbReference type="Pfam" id="PF14693"/>
    </source>
</evidence>
<organism evidence="2 3">
    <name type="scientific">Hevea brasiliensis</name>
    <name type="common">Para rubber tree</name>
    <name type="synonym">Siphonia brasiliensis</name>
    <dbReference type="NCBI Taxonomy" id="3981"/>
    <lineage>
        <taxon>Eukaryota</taxon>
        <taxon>Viridiplantae</taxon>
        <taxon>Streptophyta</taxon>
        <taxon>Embryophyta</taxon>
        <taxon>Tracheophyta</taxon>
        <taxon>Spermatophyta</taxon>
        <taxon>Magnoliopsida</taxon>
        <taxon>eudicotyledons</taxon>
        <taxon>Gunneridae</taxon>
        <taxon>Pentapetalae</taxon>
        <taxon>rosids</taxon>
        <taxon>fabids</taxon>
        <taxon>Malpighiales</taxon>
        <taxon>Euphorbiaceae</taxon>
        <taxon>Crotonoideae</taxon>
        <taxon>Micrandreae</taxon>
        <taxon>Hevea</taxon>
    </lineage>
</organism>
<name>A0A6A6K609_HEVBR</name>
<dbReference type="CDD" id="cd00495">
    <property type="entry name" value="Ribosomal_L25_TL5_CTC"/>
    <property type="match status" value="1"/>
</dbReference>
<dbReference type="PANTHER" id="PTHR33284:SF2">
    <property type="entry name" value="RIBOSOMAL PROTEIN L25_GLN-TRNA SYNTHETASE, ANTI-CODON-BINDING DOMAIN-CONTAINING PROTEIN"/>
    <property type="match status" value="1"/>
</dbReference>
<keyword evidence="3" id="KW-1185">Reference proteome</keyword>
<dbReference type="AlphaFoldDB" id="A0A6A6K609"/>
<sequence length="260" mass="29303">MAIWWRGLRTAVQSTSPPAQRPQSLYSLSSLYHTIQAIPREYTGSRVSARDRAQGRIPAVVFSQNLFDKNPSSSSISRKQLLTTERKQIHSILKSVELPFFCSTTFQLQIRPGSGSSVLLGSRRVLPIKARLDEETGSILNLVFVWAEEGTELKVDVPVIFKGEEDCPGIKKAEHIPTKIEVDVSNIDIGGRVLMRDIEFHPSLKLLSKIEELPICKIVATKLENQNRCKYSHQYACDNLCRFSLSRKSWSDGFAIRLTT</sequence>
<dbReference type="InterPro" id="IPR037121">
    <property type="entry name" value="Ribosomal_bL25_C"/>
</dbReference>
<dbReference type="Gene3D" id="2.170.120.20">
    <property type="entry name" value="Ribosomal protein L25, beta domain"/>
    <property type="match status" value="1"/>
</dbReference>
<dbReference type="SUPFAM" id="SSF50715">
    <property type="entry name" value="Ribosomal protein L25-like"/>
    <property type="match status" value="1"/>
</dbReference>
<dbReference type="InterPro" id="IPR029751">
    <property type="entry name" value="Ribosomal_L25_dom"/>
</dbReference>
<evidence type="ECO:0000313" key="2">
    <source>
        <dbReference type="EMBL" id="KAF2283683.1"/>
    </source>
</evidence>
<proteinExistence type="predicted"/>
<dbReference type="GO" id="GO:0003735">
    <property type="term" value="F:structural constituent of ribosome"/>
    <property type="evidence" value="ECO:0007669"/>
    <property type="project" value="InterPro"/>
</dbReference>
<comment type="caution">
    <text evidence="2">The sequence shown here is derived from an EMBL/GenBank/DDBJ whole genome shotgun (WGS) entry which is preliminary data.</text>
</comment>
<dbReference type="GO" id="GO:0008097">
    <property type="term" value="F:5S rRNA binding"/>
    <property type="evidence" value="ECO:0007669"/>
    <property type="project" value="TreeGrafter"/>
</dbReference>
<dbReference type="Pfam" id="PF14693">
    <property type="entry name" value="Ribosomal_TL5_C"/>
    <property type="match status" value="1"/>
</dbReference>
<dbReference type="InterPro" id="IPR020057">
    <property type="entry name" value="Ribosomal_bL25_b-dom"/>
</dbReference>
<evidence type="ECO:0000313" key="3">
    <source>
        <dbReference type="Proteomes" id="UP000467840"/>
    </source>
</evidence>
<dbReference type="InterPro" id="IPR011035">
    <property type="entry name" value="Ribosomal_bL25/Gln-tRNA_synth"/>
</dbReference>
<accession>A0A6A6K609</accession>
<reference evidence="2 3" key="1">
    <citation type="journal article" date="2020" name="Mol. Plant">
        <title>The Chromosome-Based Rubber Tree Genome Provides New Insights into Spurge Genome Evolution and Rubber Biosynthesis.</title>
        <authorList>
            <person name="Liu J."/>
            <person name="Shi C."/>
            <person name="Shi C.C."/>
            <person name="Li W."/>
            <person name="Zhang Q.J."/>
            <person name="Zhang Y."/>
            <person name="Li K."/>
            <person name="Lu H.F."/>
            <person name="Shi C."/>
            <person name="Zhu S.T."/>
            <person name="Xiao Z.Y."/>
            <person name="Nan H."/>
            <person name="Yue Y."/>
            <person name="Zhu X.G."/>
            <person name="Wu Y."/>
            <person name="Hong X.N."/>
            <person name="Fan G.Y."/>
            <person name="Tong Y."/>
            <person name="Zhang D."/>
            <person name="Mao C.L."/>
            <person name="Liu Y.L."/>
            <person name="Hao S.J."/>
            <person name="Liu W.Q."/>
            <person name="Lv M.Q."/>
            <person name="Zhang H.B."/>
            <person name="Liu Y."/>
            <person name="Hu-Tang G.R."/>
            <person name="Wang J.P."/>
            <person name="Wang J.H."/>
            <person name="Sun Y.H."/>
            <person name="Ni S.B."/>
            <person name="Chen W.B."/>
            <person name="Zhang X.C."/>
            <person name="Jiao Y.N."/>
            <person name="Eichler E.E."/>
            <person name="Li G.H."/>
            <person name="Liu X."/>
            <person name="Gao L.Z."/>
        </authorList>
    </citation>
    <scope>NUCLEOTIDE SEQUENCE [LARGE SCALE GENOMIC DNA]</scope>
    <source>
        <strain evidence="3">cv. GT1</strain>
        <tissue evidence="2">Leaf</tissue>
    </source>
</reference>
<protein>
    <recommendedName>
        <fullName evidence="1">Large ribosomal subunit protein bL25 beta domain-containing protein</fullName>
    </recommendedName>
</protein>
<feature type="domain" description="Large ribosomal subunit protein bL25 beta" evidence="1">
    <location>
        <begin position="173"/>
        <end position="221"/>
    </location>
</feature>
<dbReference type="InterPro" id="IPR020930">
    <property type="entry name" value="Ribosomal_uL5_bac-type"/>
</dbReference>
<dbReference type="EMBL" id="JAAGAX010000018">
    <property type="protein sequence ID" value="KAF2283683.1"/>
    <property type="molecule type" value="Genomic_DNA"/>
</dbReference>